<dbReference type="HAMAP" id="MF_00470">
    <property type="entry name" value="MenC_1"/>
    <property type="match status" value="1"/>
</dbReference>
<feature type="active site" description="Proton donor" evidence="4">
    <location>
        <position position="134"/>
    </location>
</feature>
<dbReference type="UniPathway" id="UPA01057">
    <property type="reaction ID" value="UER00165"/>
</dbReference>
<comment type="cofactor">
    <cofactor evidence="4">
        <name>a divalent metal cation</name>
        <dbReference type="ChEBI" id="CHEBI:60240"/>
    </cofactor>
</comment>
<feature type="binding site" evidence="4">
    <location>
        <position position="191"/>
    </location>
    <ligand>
        <name>Mg(2+)</name>
        <dbReference type="ChEBI" id="CHEBI:18420"/>
    </ligand>
</feature>
<dbReference type="SUPFAM" id="SSF51604">
    <property type="entry name" value="Enolase C-terminal domain-like"/>
    <property type="match status" value="1"/>
</dbReference>
<organism evidence="7 10">
    <name type="scientific">Arsenophonus nasoniae</name>
    <name type="common">son-killer infecting Nasonia vitripennis</name>
    <dbReference type="NCBI Taxonomy" id="638"/>
    <lineage>
        <taxon>Bacteria</taxon>
        <taxon>Pseudomonadati</taxon>
        <taxon>Pseudomonadota</taxon>
        <taxon>Gammaproteobacteria</taxon>
        <taxon>Enterobacterales</taxon>
        <taxon>Morganellaceae</taxon>
        <taxon>Arsenophonus</taxon>
    </lineage>
</organism>
<feature type="binding site" evidence="4">
    <location>
        <position position="214"/>
    </location>
    <ligand>
        <name>Mg(2+)</name>
        <dbReference type="ChEBI" id="CHEBI:18420"/>
    </ligand>
</feature>
<dbReference type="NCBIfam" id="TIGR01927">
    <property type="entry name" value="menC_gam_Gplu"/>
    <property type="match status" value="1"/>
</dbReference>
<dbReference type="UniPathway" id="UPA00079"/>
<comment type="function">
    <text evidence="4">Converts 2-succinyl-6-hydroxy-2,4-cyclohexadiene-1-carboxylate (SHCHC) to 2-succinylbenzoate (OSB).</text>
</comment>
<keyword evidence="3 4" id="KW-0456">Lyase</keyword>
<evidence type="ECO:0000256" key="2">
    <source>
        <dbReference type="ARBA" id="ARBA00022842"/>
    </source>
</evidence>
<evidence type="ECO:0000256" key="5">
    <source>
        <dbReference type="NCBIfam" id="TIGR01927"/>
    </source>
</evidence>
<dbReference type="EMBL" id="CP038613">
    <property type="protein sequence ID" value="QBY44050.1"/>
    <property type="molecule type" value="Genomic_DNA"/>
</dbReference>
<evidence type="ECO:0000256" key="4">
    <source>
        <dbReference type="HAMAP-Rule" id="MF_00470"/>
    </source>
</evidence>
<evidence type="ECO:0000313" key="9">
    <source>
        <dbReference type="EMBL" id="WGM04364.1"/>
    </source>
</evidence>
<dbReference type="EC" id="4.2.1.113" evidence="4 5"/>
<dbReference type="GeneID" id="96877652"/>
<dbReference type="SUPFAM" id="SSF54826">
    <property type="entry name" value="Enolase N-terminal domain-like"/>
    <property type="match status" value="1"/>
</dbReference>
<dbReference type="InterPro" id="IPR041338">
    <property type="entry name" value="OSBS_N"/>
</dbReference>
<sequence length="324" mass="35944">MRKAAIYQFSLPLETGIILRQQRLKSRDGFLIHLQENSSHGWGEISPLPQFSVETLETARSALQTSLRDWCQGAAIKECDIPSVAFGLSCAQAELMAELPEITHYPKAPLCTGDLDELILQLNAANSEKVAKVKVGFYESVRDGMVVNLLLDAVPCLRLRLDANRSWNPSQAAAFAKYIKPANRARIDFIEEPCKTMHDSLAFAHQTGIAIAWDESVREPTFQLKKQPGVSAIIVKPTLLGSLNRCKQLIDNARALGLETVISSSLESSFGLTQLARIASWLTPQTVPGLDTLSLHQAQLVRQWPESSLPLIGLNELERIWQHE</sequence>
<reference evidence="7 10" key="1">
    <citation type="submission" date="2019-03" db="EMBL/GenBank/DDBJ databases">
        <title>Long-read sequencing reveals hyperdense prophage content in a complex bacterial symbiont genome.</title>
        <authorList>
            <person name="Frost C.L."/>
            <person name="Siozios S."/>
            <person name="Nadal-Jimenez P."/>
            <person name="Brockhurst M.A."/>
            <person name="King K.C."/>
            <person name="Darby A.C."/>
            <person name="Hurst G.D.D."/>
        </authorList>
    </citation>
    <scope>NUCLEOTIDE SEQUENCE [LARGE SCALE GENOMIC DNA]</scope>
    <source>
        <strain evidence="7 10">FIN</strain>
    </source>
</reference>
<dbReference type="Proteomes" id="UP001177597">
    <property type="component" value="Chromosome"/>
</dbReference>
<evidence type="ECO:0000313" key="8">
    <source>
        <dbReference type="EMBL" id="WGL96448.1"/>
    </source>
</evidence>
<dbReference type="Proteomes" id="UP001177592">
    <property type="component" value="Chromosome"/>
</dbReference>
<name>A0A4P7KZ78_9GAMM</name>
<keyword evidence="4" id="KW-0474">Menaquinone biosynthesis</keyword>
<keyword evidence="2 4" id="KW-0460">Magnesium</keyword>
<dbReference type="InterPro" id="IPR029065">
    <property type="entry name" value="Enolase_C-like"/>
</dbReference>
<dbReference type="GO" id="GO:0043748">
    <property type="term" value="F:O-succinylbenzoate synthase activity"/>
    <property type="evidence" value="ECO:0007669"/>
    <property type="project" value="UniProtKB-EC"/>
</dbReference>
<dbReference type="Pfam" id="PF13378">
    <property type="entry name" value="MR_MLE_C"/>
    <property type="match status" value="1"/>
</dbReference>
<dbReference type="InterPro" id="IPR013342">
    <property type="entry name" value="Mandelate_racemase_C"/>
</dbReference>
<dbReference type="PANTHER" id="PTHR48073">
    <property type="entry name" value="O-SUCCINYLBENZOATE SYNTHASE-RELATED"/>
    <property type="match status" value="1"/>
</dbReference>
<dbReference type="SFLD" id="SFLDF00009">
    <property type="entry name" value="o-succinylbenzoate_synthase"/>
    <property type="match status" value="1"/>
</dbReference>
<comment type="catalytic activity">
    <reaction evidence="4">
        <text>(1R,6R)-6-hydroxy-2-succinyl-cyclohexa-2,4-diene-1-carboxylate = 2-succinylbenzoate + H2O</text>
        <dbReference type="Rhea" id="RHEA:10196"/>
        <dbReference type="ChEBI" id="CHEBI:15377"/>
        <dbReference type="ChEBI" id="CHEBI:18325"/>
        <dbReference type="ChEBI" id="CHEBI:58689"/>
        <dbReference type="EC" id="4.2.1.113"/>
    </reaction>
</comment>
<dbReference type="RefSeq" id="WP_026822033.1">
    <property type="nucleotide sequence ID" value="NZ_CP038613.1"/>
</dbReference>
<dbReference type="GO" id="GO:0009234">
    <property type="term" value="P:menaquinone biosynthetic process"/>
    <property type="evidence" value="ECO:0007669"/>
    <property type="project" value="UniProtKB-UniRule"/>
</dbReference>
<dbReference type="EMBL" id="CP123523">
    <property type="protein sequence ID" value="WGM04364.1"/>
    <property type="molecule type" value="Genomic_DNA"/>
</dbReference>
<evidence type="ECO:0000313" key="10">
    <source>
        <dbReference type="Proteomes" id="UP000295134"/>
    </source>
</evidence>
<keyword evidence="11" id="KW-1185">Reference proteome</keyword>
<protein>
    <recommendedName>
        <fullName evidence="4 5">o-succinylbenzoate synthase</fullName>
        <shortName evidence="4">OSB synthase</shortName>
        <shortName evidence="4">OSBS</shortName>
        <ecNumber evidence="4 5">4.2.1.113</ecNumber>
    </recommendedName>
    <alternativeName>
        <fullName evidence="4">4-(2'-carboxyphenyl)-4-oxybutyric acid synthase</fullName>
    </alternativeName>
    <alternativeName>
        <fullName evidence="4">o-succinylbenzoic acid synthase</fullName>
    </alternativeName>
</protein>
<dbReference type="Proteomes" id="UP000295134">
    <property type="component" value="Chromosome"/>
</dbReference>
<dbReference type="SFLD" id="SFLDG00180">
    <property type="entry name" value="muconate_cycloisomerase"/>
    <property type="match status" value="1"/>
</dbReference>
<comment type="pathway">
    <text evidence="4">Quinol/quinone metabolism; 1,4-dihydroxy-2-naphthoate biosynthesis; 1,4-dihydroxy-2-naphthoate from chorismate: step 4/7.</text>
</comment>
<accession>A0A4P7KZ78</accession>
<dbReference type="Pfam" id="PF21508">
    <property type="entry name" value="MenC_N"/>
    <property type="match status" value="1"/>
</dbReference>
<feature type="binding site" evidence="4">
    <location>
        <position position="162"/>
    </location>
    <ligand>
        <name>Mg(2+)</name>
        <dbReference type="ChEBI" id="CHEBI:18420"/>
    </ligand>
</feature>
<dbReference type="Gene3D" id="3.30.390.10">
    <property type="entry name" value="Enolase-like, N-terminal domain"/>
    <property type="match status" value="1"/>
</dbReference>
<dbReference type="AlphaFoldDB" id="A0A4P7KZ78"/>
<gene>
    <name evidence="4 7" type="primary">menC</name>
    <name evidence="7" type="ORF">ArsFIN_26260</name>
    <name evidence="8" type="ORF">QE207_07840</name>
    <name evidence="9" type="ORF">QE258_12025</name>
</gene>
<evidence type="ECO:0000259" key="6">
    <source>
        <dbReference type="SMART" id="SM00922"/>
    </source>
</evidence>
<dbReference type="SFLD" id="SFLDS00001">
    <property type="entry name" value="Enolase"/>
    <property type="match status" value="1"/>
</dbReference>
<keyword evidence="1 4" id="KW-0479">Metal-binding</keyword>
<feature type="active site" description="Proton acceptor" evidence="4">
    <location>
        <position position="236"/>
    </location>
</feature>
<feature type="domain" description="Mandelate racemase/muconate lactonizing enzyme C-terminal" evidence="6">
    <location>
        <begin position="115"/>
        <end position="210"/>
    </location>
</feature>
<evidence type="ECO:0000313" key="7">
    <source>
        <dbReference type="EMBL" id="QBY44050.1"/>
    </source>
</evidence>
<dbReference type="EMBL" id="CP123498">
    <property type="protein sequence ID" value="WGL96448.1"/>
    <property type="molecule type" value="Genomic_DNA"/>
</dbReference>
<dbReference type="NCBIfam" id="NF003473">
    <property type="entry name" value="PRK05105.1"/>
    <property type="match status" value="1"/>
</dbReference>
<dbReference type="PANTHER" id="PTHR48073:SF2">
    <property type="entry name" value="O-SUCCINYLBENZOATE SYNTHASE"/>
    <property type="match status" value="1"/>
</dbReference>
<dbReference type="InterPro" id="IPR036849">
    <property type="entry name" value="Enolase-like_C_sf"/>
</dbReference>
<proteinExistence type="inferred from homology"/>
<evidence type="ECO:0000256" key="3">
    <source>
        <dbReference type="ARBA" id="ARBA00023239"/>
    </source>
</evidence>
<reference evidence="8" key="2">
    <citation type="submission" date="2023-04" db="EMBL/GenBank/DDBJ databases">
        <title>Genome dynamics across the evolutionary transition to endosymbiosis.</title>
        <authorList>
            <person name="Siozios S."/>
            <person name="Nadal-Jimenez P."/>
            <person name="Azagi T."/>
            <person name="Sprong H."/>
            <person name="Frost C.L."/>
            <person name="Parratt S.R."/>
            <person name="Taylor G."/>
            <person name="Brettell L."/>
            <person name="Lew K.C."/>
            <person name="Croft L."/>
            <person name="King K.C."/>
            <person name="Brockhurst M.A."/>
            <person name="Hypsa V."/>
            <person name="Novakova E."/>
            <person name="Darby A.C."/>
            <person name="Hurst G.D.D."/>
        </authorList>
    </citation>
    <scope>NUCLEOTIDE SEQUENCE</scope>
    <source>
        <strain evidence="8">AIh</strain>
        <strain evidence="9">ANv_CAN</strain>
    </source>
</reference>
<dbReference type="SMART" id="SM00922">
    <property type="entry name" value="MR_MLE"/>
    <property type="match status" value="1"/>
</dbReference>
<comment type="pathway">
    <text evidence="4">Quinol/quinone metabolism; menaquinone biosynthesis.</text>
</comment>
<dbReference type="GO" id="GO:0000287">
    <property type="term" value="F:magnesium ion binding"/>
    <property type="evidence" value="ECO:0007669"/>
    <property type="project" value="UniProtKB-UniRule"/>
</dbReference>
<dbReference type="InterPro" id="IPR029017">
    <property type="entry name" value="Enolase-like_N"/>
</dbReference>
<dbReference type="Gene3D" id="3.20.20.120">
    <property type="entry name" value="Enolase-like C-terminal domain"/>
    <property type="match status" value="1"/>
</dbReference>
<dbReference type="KEGG" id="ans:ArsFIN_26260"/>
<comment type="similarity">
    <text evidence="4">Belongs to the mandelate racemase/muconate lactonizing enzyme family. MenC type 1 subfamily.</text>
</comment>
<evidence type="ECO:0000256" key="1">
    <source>
        <dbReference type="ARBA" id="ARBA00022723"/>
    </source>
</evidence>
<dbReference type="CDD" id="cd03320">
    <property type="entry name" value="OSBS"/>
    <property type="match status" value="1"/>
</dbReference>
<evidence type="ECO:0000313" key="11">
    <source>
        <dbReference type="Proteomes" id="UP001177592"/>
    </source>
</evidence>
<dbReference type="InterPro" id="IPR010196">
    <property type="entry name" value="OSB_synthase_MenC1"/>
</dbReference>